<dbReference type="PROSITE" id="PS00125">
    <property type="entry name" value="SER_THR_PHOSPHATASE"/>
    <property type="match status" value="1"/>
</dbReference>
<dbReference type="Gene3D" id="1.10.238.10">
    <property type="entry name" value="EF-hand"/>
    <property type="match status" value="1"/>
</dbReference>
<dbReference type="VEuPathDB" id="VectorBase:BGLAX_031798"/>
<dbReference type="VEuPathDB" id="VectorBase:BGLB000487"/>
<keyword evidence="4" id="KW-0677">Repeat</keyword>
<dbReference type="Gene3D" id="3.60.21.10">
    <property type="match status" value="2"/>
</dbReference>
<sequence length="767" mass="87064">MGCGTSSRKAAMGKTEKTIKAAILIQRWYRRYKARLEARRKATWCIFQSIEYAGEQDQFKLYNFFNSMVEQFSQDEQQNALLKVFGENQQRSLVATMSPFDLRKEEETLRLADPSKIPVDPRYDGPVLQFPINKTQIKNLITAFKANKVIHEHYLLDLLHHARTYLMKLPNINRVSTLLTKQVTICGDIHGQLNDLFVIIHKNGLPSDDNPYIFNGDFVDRGNNSIEVITLLLTFLLDPSCKVYLNRGNHEDHAMNIRYGFTKEVMRKYKEHAAKVIAMFNEIFCSLPLATIVDQKVLVVHGGISEHVDLRLIETIDRKKVSVCCVGVCVEGGVCFVGVWGEVSVVWAYTWRDVSVVCACVWREVSVVLACVWREVSVVCVCVEKLSAVWACVCGRKCLLFGLCVCVEGSICCVGVCVEGSVSSQSCHFCSSILQIVDILWSDPRAANGMVFNTFRGGGCYFGPDVTQRVLAKHSLQLLIRSHQCKEDGYEYTHGGKVLTVFSASNYYEEESNKGAYVKLMRQKSTDDMPICHVVQYIAQTKPGRRFTITERTSYLESSAVSSVKERIIANRSALTAKFAEFDPAGTGIISSKQWFKAMESVMGIDVPWRILKPKLVSSEGQNVLYETTFQDKRLGYKNEEQIGEPSVTESLYRNKEILETIFRAFDKDNSGHLSMAEFSEACQLLVKHANITLTQNQIRDIATSLDLNKDGMIDFNEFLEAFRIVDTETQEMREKLNSFEIDELKRDKKKSIFSRCFGGRWSNSLY</sequence>
<dbReference type="GO" id="GO:0030145">
    <property type="term" value="F:manganese ion binding"/>
    <property type="evidence" value="ECO:0007669"/>
    <property type="project" value="InterPro"/>
</dbReference>
<accession>A0A2C9JC61</accession>
<dbReference type="KEGG" id="bgt:106076336"/>
<dbReference type="PIRSF" id="PIRSF000912">
    <property type="entry name" value="PPEF"/>
    <property type="match status" value="1"/>
</dbReference>
<protein>
    <recommendedName>
        <fullName evidence="10">Serine/threonine-protein phosphatase</fullName>
        <ecNumber evidence="10">3.1.3.16</ecNumber>
    </recommendedName>
</protein>
<keyword evidence="5 10" id="KW-0378">Hydrolase</keyword>
<dbReference type="InterPro" id="IPR004843">
    <property type="entry name" value="Calcineurin-like_PHP"/>
</dbReference>
<dbReference type="Pfam" id="PF00612">
    <property type="entry name" value="IQ"/>
    <property type="match status" value="1"/>
</dbReference>
<dbReference type="GO" id="GO:0004722">
    <property type="term" value="F:protein serine/threonine phosphatase activity"/>
    <property type="evidence" value="ECO:0007669"/>
    <property type="project" value="UniProtKB-EC"/>
</dbReference>
<comment type="similarity">
    <text evidence="2 10">Belongs to the PPP phosphatase family.</text>
</comment>
<dbReference type="AlphaFoldDB" id="A0A2C9JC61"/>
<organism evidence="12 13">
    <name type="scientific">Biomphalaria glabrata</name>
    <name type="common">Bloodfluke planorb</name>
    <name type="synonym">Freshwater snail</name>
    <dbReference type="NCBI Taxonomy" id="6526"/>
    <lineage>
        <taxon>Eukaryota</taxon>
        <taxon>Metazoa</taxon>
        <taxon>Spiralia</taxon>
        <taxon>Lophotrochozoa</taxon>
        <taxon>Mollusca</taxon>
        <taxon>Gastropoda</taxon>
        <taxon>Heterobranchia</taxon>
        <taxon>Euthyneura</taxon>
        <taxon>Panpulmonata</taxon>
        <taxon>Hygrophila</taxon>
        <taxon>Lymnaeoidea</taxon>
        <taxon>Planorbidae</taxon>
        <taxon>Biomphalaria</taxon>
    </lineage>
</organism>
<comment type="catalytic activity">
    <reaction evidence="8">
        <text>O-phospho-L-seryl-[protein] + H2O = L-seryl-[protein] + phosphate</text>
        <dbReference type="Rhea" id="RHEA:20629"/>
        <dbReference type="Rhea" id="RHEA-COMP:9863"/>
        <dbReference type="Rhea" id="RHEA-COMP:11604"/>
        <dbReference type="ChEBI" id="CHEBI:15377"/>
        <dbReference type="ChEBI" id="CHEBI:29999"/>
        <dbReference type="ChEBI" id="CHEBI:43474"/>
        <dbReference type="ChEBI" id="CHEBI:83421"/>
        <dbReference type="EC" id="3.1.3.16"/>
    </reaction>
</comment>
<dbReference type="InterPro" id="IPR029052">
    <property type="entry name" value="Metallo-depent_PP-like"/>
</dbReference>
<dbReference type="PRINTS" id="PR00114">
    <property type="entry name" value="STPHPHTASE"/>
</dbReference>
<dbReference type="SUPFAM" id="SSF56300">
    <property type="entry name" value="Metallo-dependent phosphatases"/>
    <property type="match status" value="1"/>
</dbReference>
<evidence type="ECO:0000313" key="12">
    <source>
        <dbReference type="EnsemblMetazoa" id="BGLB000487-PB"/>
    </source>
</evidence>
<dbReference type="Pfam" id="PF13499">
    <property type="entry name" value="EF-hand_7"/>
    <property type="match status" value="1"/>
</dbReference>
<evidence type="ECO:0000256" key="1">
    <source>
        <dbReference type="ARBA" id="ARBA00001936"/>
    </source>
</evidence>
<keyword evidence="7" id="KW-0464">Manganese</keyword>
<reference evidence="12" key="1">
    <citation type="submission" date="2020-05" db="UniProtKB">
        <authorList>
            <consortium name="EnsemblMetazoa"/>
        </authorList>
    </citation>
    <scope>IDENTIFICATION</scope>
    <source>
        <strain evidence="12">BB02</strain>
    </source>
</reference>
<dbReference type="PROSITE" id="PS00018">
    <property type="entry name" value="EF_HAND_1"/>
    <property type="match status" value="2"/>
</dbReference>
<dbReference type="InterPro" id="IPR006186">
    <property type="entry name" value="Ser/Thr-sp_prot-phosphatase"/>
</dbReference>
<evidence type="ECO:0000313" key="13">
    <source>
        <dbReference type="Proteomes" id="UP000076420"/>
    </source>
</evidence>
<dbReference type="CDD" id="cd23767">
    <property type="entry name" value="IQCD"/>
    <property type="match status" value="1"/>
</dbReference>
<dbReference type="GO" id="GO:0005509">
    <property type="term" value="F:calcium ion binding"/>
    <property type="evidence" value="ECO:0007669"/>
    <property type="project" value="InterPro"/>
</dbReference>
<evidence type="ECO:0000256" key="9">
    <source>
        <dbReference type="ARBA" id="ARBA00048336"/>
    </source>
</evidence>
<evidence type="ECO:0000256" key="7">
    <source>
        <dbReference type="ARBA" id="ARBA00023211"/>
    </source>
</evidence>
<dbReference type="STRING" id="6526.A0A2C9JC61"/>
<gene>
    <name evidence="12" type="primary">106076336</name>
</gene>
<dbReference type="InterPro" id="IPR002048">
    <property type="entry name" value="EF_hand_dom"/>
</dbReference>
<dbReference type="GO" id="GO:0050906">
    <property type="term" value="P:detection of stimulus involved in sensory perception"/>
    <property type="evidence" value="ECO:0007669"/>
    <property type="project" value="InterPro"/>
</dbReference>
<proteinExistence type="inferred from homology"/>
<dbReference type="CDD" id="cd00051">
    <property type="entry name" value="EFh"/>
    <property type="match status" value="1"/>
</dbReference>
<dbReference type="InterPro" id="IPR018247">
    <property type="entry name" value="EF_Hand_1_Ca_BS"/>
</dbReference>
<dbReference type="GO" id="GO:0005506">
    <property type="term" value="F:iron ion binding"/>
    <property type="evidence" value="ECO:0007669"/>
    <property type="project" value="InterPro"/>
</dbReference>
<evidence type="ECO:0000259" key="11">
    <source>
        <dbReference type="PROSITE" id="PS50222"/>
    </source>
</evidence>
<dbReference type="PANTHER" id="PTHR45668:SF3">
    <property type="entry name" value="SERINE_THREONINE-PROTEIN PHOSPHATASE RDGC"/>
    <property type="match status" value="1"/>
</dbReference>
<dbReference type="SMART" id="SM00156">
    <property type="entry name" value="PP2Ac"/>
    <property type="match status" value="1"/>
</dbReference>
<dbReference type="EnsemblMetazoa" id="BGLB000487-RB">
    <property type="protein sequence ID" value="BGLB000487-PB"/>
    <property type="gene ID" value="BGLB000487"/>
</dbReference>
<comment type="catalytic activity">
    <reaction evidence="9 10">
        <text>O-phospho-L-threonyl-[protein] + H2O = L-threonyl-[protein] + phosphate</text>
        <dbReference type="Rhea" id="RHEA:47004"/>
        <dbReference type="Rhea" id="RHEA-COMP:11060"/>
        <dbReference type="Rhea" id="RHEA-COMP:11605"/>
        <dbReference type="ChEBI" id="CHEBI:15377"/>
        <dbReference type="ChEBI" id="CHEBI:30013"/>
        <dbReference type="ChEBI" id="CHEBI:43474"/>
        <dbReference type="ChEBI" id="CHEBI:61977"/>
        <dbReference type="EC" id="3.1.3.16"/>
    </reaction>
</comment>
<dbReference type="SMART" id="SM00054">
    <property type="entry name" value="EFh"/>
    <property type="match status" value="3"/>
</dbReference>
<keyword evidence="6" id="KW-0106">Calcium</keyword>
<name>A0A2C9JC61_BIOGL</name>
<dbReference type="InterPro" id="IPR011992">
    <property type="entry name" value="EF-hand-dom_pair"/>
</dbReference>
<dbReference type="PROSITE" id="PS50222">
    <property type="entry name" value="EF_HAND_2"/>
    <property type="match status" value="2"/>
</dbReference>
<evidence type="ECO:0000256" key="10">
    <source>
        <dbReference type="RuleBase" id="RU004273"/>
    </source>
</evidence>
<evidence type="ECO:0000256" key="6">
    <source>
        <dbReference type="ARBA" id="ARBA00022837"/>
    </source>
</evidence>
<dbReference type="InterPro" id="IPR000048">
    <property type="entry name" value="IQ_motif_EF-hand-BS"/>
</dbReference>
<dbReference type="SUPFAM" id="SSF47473">
    <property type="entry name" value="EF-hand"/>
    <property type="match status" value="1"/>
</dbReference>
<dbReference type="SMART" id="SM00015">
    <property type="entry name" value="IQ"/>
    <property type="match status" value="1"/>
</dbReference>
<dbReference type="Pfam" id="PF00149">
    <property type="entry name" value="Metallophos"/>
    <property type="match status" value="1"/>
</dbReference>
<dbReference type="InterPro" id="IPR051134">
    <property type="entry name" value="PPP_phosphatase"/>
</dbReference>
<feature type="domain" description="EF-hand" evidence="11">
    <location>
        <begin position="694"/>
        <end position="729"/>
    </location>
</feature>
<dbReference type="InterPro" id="IPR013235">
    <property type="entry name" value="PPP_dom"/>
</dbReference>
<dbReference type="Proteomes" id="UP000076420">
    <property type="component" value="Unassembled WGS sequence"/>
</dbReference>
<dbReference type="InterPro" id="IPR012008">
    <property type="entry name" value="Ser/Thr-Pase_EF-hand_contain"/>
</dbReference>
<dbReference type="OrthoDB" id="442428at2759"/>
<dbReference type="EC" id="3.1.3.16" evidence="10"/>
<keyword evidence="3" id="KW-0479">Metal-binding</keyword>
<dbReference type="PANTHER" id="PTHR45668">
    <property type="entry name" value="SERINE/THREONINE-PROTEIN PHOSPHATASE 5-RELATED"/>
    <property type="match status" value="1"/>
</dbReference>
<dbReference type="Pfam" id="PF08321">
    <property type="entry name" value="PPP5"/>
    <property type="match status" value="1"/>
</dbReference>
<evidence type="ECO:0000256" key="4">
    <source>
        <dbReference type="ARBA" id="ARBA00022737"/>
    </source>
</evidence>
<evidence type="ECO:0000256" key="8">
    <source>
        <dbReference type="ARBA" id="ARBA00047761"/>
    </source>
</evidence>
<evidence type="ECO:0000256" key="5">
    <source>
        <dbReference type="ARBA" id="ARBA00022801"/>
    </source>
</evidence>
<comment type="cofactor">
    <cofactor evidence="1">
        <name>Mn(2+)</name>
        <dbReference type="ChEBI" id="CHEBI:29035"/>
    </cofactor>
</comment>
<feature type="domain" description="EF-hand" evidence="11">
    <location>
        <begin position="654"/>
        <end position="689"/>
    </location>
</feature>
<evidence type="ECO:0000256" key="3">
    <source>
        <dbReference type="ARBA" id="ARBA00022723"/>
    </source>
</evidence>
<evidence type="ECO:0000256" key="2">
    <source>
        <dbReference type="ARBA" id="ARBA00008294"/>
    </source>
</evidence>